<comment type="caution">
    <text evidence="4">The sequence shown here is derived from an EMBL/GenBank/DDBJ whole genome shotgun (WGS) entry which is preliminary data.</text>
</comment>
<dbReference type="Proteomes" id="UP001071478">
    <property type="component" value="Unassembled WGS sequence"/>
</dbReference>
<evidence type="ECO:0000256" key="2">
    <source>
        <dbReference type="SAM" id="SignalP"/>
    </source>
</evidence>
<proteinExistence type="predicted"/>
<evidence type="ECO:0000313" key="3">
    <source>
        <dbReference type="EMBL" id="MCX7445295.1"/>
    </source>
</evidence>
<dbReference type="RefSeq" id="WP_248086305.1">
    <property type="nucleotide sequence ID" value="NZ_JALNJA010000002.1"/>
</dbReference>
<dbReference type="Proteomes" id="UP001081709">
    <property type="component" value="Unassembled WGS sequence"/>
</dbReference>
<name>A0A9Q4C815_9CORY</name>
<dbReference type="PROSITE" id="PS51257">
    <property type="entry name" value="PROKAR_LIPOPROTEIN"/>
    <property type="match status" value="1"/>
</dbReference>
<keyword evidence="2" id="KW-0732">Signal</keyword>
<reference evidence="4" key="1">
    <citation type="submission" date="2022-11" db="EMBL/GenBank/DDBJ databases">
        <title>Corynebacterium sp. isolated from Penguins.</title>
        <authorList>
            <person name="Sedlar K."/>
            <person name="Svec P."/>
        </authorList>
    </citation>
    <scope>NUCLEOTIDE SEQUENCE</scope>
    <source>
        <strain evidence="3">P7003</strain>
        <strain evidence="4">P7374</strain>
    </source>
</reference>
<evidence type="ECO:0000256" key="1">
    <source>
        <dbReference type="SAM" id="MobiDB-lite"/>
    </source>
</evidence>
<feature type="signal peptide" evidence="2">
    <location>
        <begin position="1"/>
        <end position="20"/>
    </location>
</feature>
<protein>
    <recommendedName>
        <fullName evidence="7">Secreted protein</fullName>
    </recommendedName>
</protein>
<dbReference type="EMBL" id="JAPMKV010000004">
    <property type="protein sequence ID" value="MCX7445295.1"/>
    <property type="molecule type" value="Genomic_DNA"/>
</dbReference>
<evidence type="ECO:0000313" key="6">
    <source>
        <dbReference type="Proteomes" id="UP001081709"/>
    </source>
</evidence>
<gene>
    <name evidence="3" type="ORF">OS125_08585</name>
    <name evidence="4" type="ORF">OS129_05215</name>
</gene>
<evidence type="ECO:0000313" key="5">
    <source>
        <dbReference type="Proteomes" id="UP001071478"/>
    </source>
</evidence>
<accession>A0A9Q4C815</accession>
<keyword evidence="6" id="KW-1185">Reference proteome</keyword>
<sequence length="368" mass="40079">MKKTVLSVLTAAALPGTVLLSSCGDSTGHGAPPSGEAQSQADTRTPEGDGDREETEPAGGYCTDVEQVAIINYSLFSVPEVWQYPIEYFRPVEFSYLDDFITGAAEVWSEFSRVAPEEISGSAAQAMKRINDIHTKSFEEELKDGDVREFFVSPELAEIDAYTIEKCGADHSVRQRNPVEHYYPTGDGVLLDGEFSDEDGYRYRIVVDSPPELSYDINVADAKPGKALVSYKTRITGHIENLTPGRNAPVPPYPTIRQYLDESHPICGSWRAVNSDEGCFLSGELMVLTDPLPAGATVPFTAELGTEGGPDISAVHPNRFESGESTAESTISDLVDRSEWKVTVGYPAHSHGDTSFPEKCFSTSNLCD</sequence>
<evidence type="ECO:0008006" key="7">
    <source>
        <dbReference type="Google" id="ProtNLM"/>
    </source>
</evidence>
<organism evidence="4 5">
    <name type="scientific">Corynebacterium pygosceleis</name>
    <dbReference type="NCBI Taxonomy" id="2800406"/>
    <lineage>
        <taxon>Bacteria</taxon>
        <taxon>Bacillati</taxon>
        <taxon>Actinomycetota</taxon>
        <taxon>Actinomycetes</taxon>
        <taxon>Mycobacteriales</taxon>
        <taxon>Corynebacteriaceae</taxon>
        <taxon>Corynebacterium</taxon>
    </lineage>
</organism>
<dbReference type="AlphaFoldDB" id="A0A9Q4C815"/>
<dbReference type="EMBL" id="JAPMKU010000002">
    <property type="protein sequence ID" value="MCX7468280.1"/>
    <property type="molecule type" value="Genomic_DNA"/>
</dbReference>
<feature type="chain" id="PRO_5040265279" description="Secreted protein" evidence="2">
    <location>
        <begin position="21"/>
        <end position="368"/>
    </location>
</feature>
<feature type="region of interest" description="Disordered" evidence="1">
    <location>
        <begin position="24"/>
        <end position="59"/>
    </location>
</feature>
<evidence type="ECO:0000313" key="4">
    <source>
        <dbReference type="EMBL" id="MCX7468280.1"/>
    </source>
</evidence>